<dbReference type="CDD" id="cd02440">
    <property type="entry name" value="AdoMet_MTases"/>
    <property type="match status" value="1"/>
</dbReference>
<dbReference type="RefSeq" id="WP_330931650.1">
    <property type="nucleotide sequence ID" value="NZ_CP119075.1"/>
</dbReference>
<dbReference type="GO" id="GO:0008757">
    <property type="term" value="F:S-adenosylmethionine-dependent methyltransferase activity"/>
    <property type="evidence" value="ECO:0007669"/>
    <property type="project" value="InterPro"/>
</dbReference>
<evidence type="ECO:0000259" key="1">
    <source>
        <dbReference type="Pfam" id="PF08241"/>
    </source>
</evidence>
<dbReference type="AlphaFoldDB" id="A0AAF0CSW0"/>
<dbReference type="Gene3D" id="3.40.50.150">
    <property type="entry name" value="Vaccinia Virus protein VP39"/>
    <property type="match status" value="1"/>
</dbReference>
<gene>
    <name evidence="2" type="ORF">PXH66_11595</name>
</gene>
<evidence type="ECO:0000313" key="2">
    <source>
        <dbReference type="EMBL" id="WED67494.1"/>
    </source>
</evidence>
<dbReference type="InterPro" id="IPR029063">
    <property type="entry name" value="SAM-dependent_MTases_sf"/>
</dbReference>
<feature type="domain" description="Methyltransferase type 11" evidence="1">
    <location>
        <begin position="57"/>
        <end position="151"/>
    </location>
</feature>
<name>A0AAF0CSW0_9BACT</name>
<dbReference type="InterPro" id="IPR013216">
    <property type="entry name" value="Methyltransf_11"/>
</dbReference>
<keyword evidence="3" id="KW-1185">Reference proteome</keyword>
<keyword evidence="2" id="KW-0489">Methyltransferase</keyword>
<dbReference type="EMBL" id="CP119075">
    <property type="protein sequence ID" value="WED67494.1"/>
    <property type="molecule type" value="Genomic_DNA"/>
</dbReference>
<protein>
    <submittedName>
        <fullName evidence="2">Class I SAM-dependent methyltransferase</fullName>
    </submittedName>
</protein>
<dbReference type="SUPFAM" id="SSF53335">
    <property type="entry name" value="S-adenosyl-L-methionine-dependent methyltransferases"/>
    <property type="match status" value="1"/>
</dbReference>
<evidence type="ECO:0000313" key="3">
    <source>
        <dbReference type="Proteomes" id="UP001218638"/>
    </source>
</evidence>
<sequence>MNESDPKQGEREYYARKGPEGIAHALGKPFSDDHCKFNLANLAAIFHLLPAPPIRLLHLGCGVGWLSHILAQQRHEVVGVDIAPEAIAAAQHRRDEAGLSNLDYEVGDYEYFDGAESFDVVLFYDALHHAEEPAKAMACAHRALKANGALIAFEPGSGHHDSPTSQEAIERFGVHERDMPVSRIIELGEAAGFRRHLRLPHPADTLAELYHPGYSTATDQADLDRKKLDHTWQITRQVMRRNAPMEIVMLWK</sequence>
<dbReference type="PANTHER" id="PTHR43464">
    <property type="entry name" value="METHYLTRANSFERASE"/>
    <property type="match status" value="1"/>
</dbReference>
<dbReference type="PANTHER" id="PTHR43464:SF78">
    <property type="entry name" value="SLR1117 PROTEIN"/>
    <property type="match status" value="1"/>
</dbReference>
<organism evidence="2 3">
    <name type="scientific">Synoicihabitans lomoniglobus</name>
    <dbReference type="NCBI Taxonomy" id="2909285"/>
    <lineage>
        <taxon>Bacteria</taxon>
        <taxon>Pseudomonadati</taxon>
        <taxon>Verrucomicrobiota</taxon>
        <taxon>Opitutia</taxon>
        <taxon>Opitutales</taxon>
        <taxon>Opitutaceae</taxon>
        <taxon>Synoicihabitans</taxon>
    </lineage>
</organism>
<keyword evidence="2" id="KW-0808">Transferase</keyword>
<dbReference type="GO" id="GO:0032259">
    <property type="term" value="P:methylation"/>
    <property type="evidence" value="ECO:0007669"/>
    <property type="project" value="UniProtKB-KW"/>
</dbReference>
<dbReference type="Pfam" id="PF08241">
    <property type="entry name" value="Methyltransf_11"/>
    <property type="match status" value="1"/>
</dbReference>
<dbReference type="Proteomes" id="UP001218638">
    <property type="component" value="Chromosome"/>
</dbReference>
<dbReference type="KEGG" id="slom:PXH66_11595"/>
<reference evidence="2" key="1">
    <citation type="submission" date="2023-03" db="EMBL/GenBank/DDBJ databases">
        <title>Lomoglobus Profundus gen. nov., sp. nov., a novel member of the phylum Verrucomicrobia, isolated from deep-marine sediment of South China Sea.</title>
        <authorList>
            <person name="Ahmad T."/>
            <person name="Ishaq S.E."/>
            <person name="Wang F."/>
        </authorList>
    </citation>
    <scope>NUCLEOTIDE SEQUENCE</scope>
    <source>
        <strain evidence="2">LMO-M01</strain>
    </source>
</reference>
<proteinExistence type="predicted"/>
<accession>A0AAF0CSW0</accession>